<dbReference type="AlphaFoldDB" id="A0A1B9FWS6"/>
<reference evidence="3" key="3">
    <citation type="submission" date="2014-01" db="EMBL/GenBank/DDBJ databases">
        <title>Evolution of pathogenesis and genome organization in the Tremellales.</title>
        <authorList>
            <person name="Cuomo C."/>
            <person name="Litvintseva A."/>
            <person name="Heitman J."/>
            <person name="Chen Y."/>
            <person name="Sun S."/>
            <person name="Springer D."/>
            <person name="Dromer F."/>
            <person name="Young S."/>
            <person name="Zeng Q."/>
            <person name="Chapman S."/>
            <person name="Gujja S."/>
            <person name="Saif S."/>
            <person name="Birren B."/>
        </authorList>
    </citation>
    <scope>NUCLEOTIDE SEQUENCE</scope>
    <source>
        <strain evidence="3">CBS 10118</strain>
    </source>
</reference>
<feature type="region of interest" description="Disordered" evidence="1">
    <location>
        <begin position="1022"/>
        <end position="1130"/>
    </location>
</feature>
<dbReference type="EMBL" id="CP144547">
    <property type="protein sequence ID" value="WVW86018.1"/>
    <property type="molecule type" value="Genomic_DNA"/>
</dbReference>
<keyword evidence="5" id="KW-1185">Reference proteome</keyword>
<evidence type="ECO:0000313" key="5">
    <source>
        <dbReference type="Proteomes" id="UP000092730"/>
    </source>
</evidence>
<feature type="compositionally biased region" description="Polar residues" evidence="1">
    <location>
        <begin position="63"/>
        <end position="84"/>
    </location>
</feature>
<keyword evidence="2" id="KW-1133">Transmembrane helix</keyword>
<name>A0A1B9FWS6_9TREE</name>
<gene>
    <name evidence="3" type="ORF">I302_07578</name>
    <name evidence="4" type="ORF">I302_108056</name>
</gene>
<reference evidence="3" key="1">
    <citation type="submission" date="2013-07" db="EMBL/GenBank/DDBJ databases">
        <title>The Genome Sequence of Cryptococcus bestiolae CBS10118.</title>
        <authorList>
            <consortium name="The Broad Institute Genome Sequencing Platform"/>
            <person name="Cuomo C."/>
            <person name="Litvintseva A."/>
            <person name="Chen Y."/>
            <person name="Heitman J."/>
            <person name="Sun S."/>
            <person name="Springer D."/>
            <person name="Dromer F."/>
            <person name="Young S.K."/>
            <person name="Zeng Q."/>
            <person name="Gargeya S."/>
            <person name="Fitzgerald M."/>
            <person name="Abouelleil A."/>
            <person name="Alvarado L."/>
            <person name="Berlin A.M."/>
            <person name="Chapman S.B."/>
            <person name="Dewar J."/>
            <person name="Goldberg J."/>
            <person name="Griggs A."/>
            <person name="Gujja S."/>
            <person name="Hansen M."/>
            <person name="Howarth C."/>
            <person name="Imamovic A."/>
            <person name="Larimer J."/>
            <person name="McCowan C."/>
            <person name="Murphy C."/>
            <person name="Pearson M."/>
            <person name="Priest M."/>
            <person name="Roberts A."/>
            <person name="Saif S."/>
            <person name="Shea T."/>
            <person name="Sykes S."/>
            <person name="Wortman J."/>
            <person name="Nusbaum C."/>
            <person name="Birren B."/>
        </authorList>
    </citation>
    <scope>NUCLEOTIDE SEQUENCE [LARGE SCALE GENOMIC DNA]</scope>
    <source>
        <strain evidence="3">CBS 10118</strain>
    </source>
</reference>
<feature type="compositionally biased region" description="Low complexity" evidence="1">
    <location>
        <begin position="1119"/>
        <end position="1129"/>
    </location>
</feature>
<feature type="region of interest" description="Disordered" evidence="1">
    <location>
        <begin position="312"/>
        <end position="513"/>
    </location>
</feature>
<reference evidence="4" key="4">
    <citation type="submission" date="2024-02" db="EMBL/GenBank/DDBJ databases">
        <title>Comparative genomics of Cryptococcus and Kwoniella reveals pathogenesis evolution and contrasting modes of karyotype evolution via chromosome fusion or intercentromeric recombination.</title>
        <authorList>
            <person name="Coelho M.A."/>
            <person name="David-Palma M."/>
            <person name="Shea T."/>
            <person name="Bowers K."/>
            <person name="McGinley-Smith S."/>
            <person name="Mohammad A.W."/>
            <person name="Gnirke A."/>
            <person name="Yurkov A.M."/>
            <person name="Nowrousian M."/>
            <person name="Sun S."/>
            <person name="Cuomo C.A."/>
            <person name="Heitman J."/>
        </authorList>
    </citation>
    <scope>NUCLEOTIDE SEQUENCE</scope>
    <source>
        <strain evidence="4">CBS 10118</strain>
    </source>
</reference>
<feature type="region of interest" description="Disordered" evidence="1">
    <location>
        <begin position="1"/>
        <end position="90"/>
    </location>
</feature>
<feature type="transmembrane region" description="Helical" evidence="2">
    <location>
        <begin position="160"/>
        <end position="193"/>
    </location>
</feature>
<evidence type="ECO:0000313" key="3">
    <source>
        <dbReference type="EMBL" id="OCF23224.1"/>
    </source>
</evidence>
<dbReference type="GeneID" id="30211977"/>
<sequence length="1161" mass="128011">MATSFADAGPLDDYFRDETESFNQDQYPTQGRNLDTEMDMDKDTRRSSGISGESGDVTLVDHSPTTQKGWTGSLPNSAGPSSTVPGKFPSPSRLSFSDESFAERFRYLICSSGLLEKDYVPALSGGVESELGDSPDQKGNAQWKIPEEWIWKGKERWDLVLAAVALLVGLVISLGLWTILGLASVGVMGIGWYNGLIATAEKSDNAPSPSEDDTPQSLALTSLTNFITQSQSLNNTLLSSLTLLEPHPYNLYTHNSLRVTLHRFTGDMTDHLATATSTLLELTDRRELAVLGEMYDIPVVGSFFYSRRHHNSITDSSSDEDYDKPQRPVLPHRSSSHPSPQKHASRQSTSSLPAYASSSPLKKLHSAQRLSFSSSPGSDDRFTHLPDKTPRLSKRASVERLRDTWSQSPRFERPRHERRITEADEEDEREHEETTTSDPDQSTSSDDSTPVKSQIRRSSDNEDNTSNTVVSPKSPAGRAGLGVTIPRTPILTRETPRGSSSSPGFRHIPSPLSRRLSNASERLQPLRTAPMATPSRSLPGSTTLLPSPFMNDSASLIPPSSAPLRAAMSLDPVLSTSSANPKRRSLQNMVYYHSSDENEPLLIDGSLPAGVGLTRTRSMPLSDLQALRSASTAGGGGSRRSSLNPTSGNRLSVGLGIGLPPSFPTDKRSSLNTLPPPSPNPSMGSMNLRRVESISPLTTPSLKASCLGIHLKRRRLACCLLGLKFKQNQNEGYWRDIKVILDDLVEGMIEEKNTLERVLRDTEKEDKIMRSLDSHVTQTRANQSEGGIWSASAITSVFPFNRDFAPRTPDEVLLAEHVDKLAQAIIGCWKELSLVAKGEVGMQAWMEVRGRLGEGVREWERGREVISRMKSGDITQHLQEDVERDRDQAQSTLDQPRDGSGEEELSTEDLPEFMQSWICPENENPPDHTQENILPPVGRDMIFEGSSDLPISEEKVYLSKLSREERIKLTIQARAQGVSVLDLIRSSSGGEAGDRREGMREMRERGGMVVDELRGVIGSIRRMKGGEVEGEGSTQEKQPNGTQRIDMSRTPLPLGDRQFNENINIGTAHVAEDEQRGNTKGKGKTPTSSYQDHTTRNGSKKENDNERSQHVQIRKATNDENGNENGDNGFMLDLDLGELKRSIPVRPMGSHNDYDEGHVLE</sequence>
<feature type="compositionally biased region" description="Low complexity" evidence="1">
    <location>
        <begin position="348"/>
        <end position="361"/>
    </location>
</feature>
<keyword evidence="2" id="KW-0812">Transmembrane</keyword>
<dbReference type="RefSeq" id="XP_019044294.1">
    <property type="nucleotide sequence ID" value="XM_019194171.1"/>
</dbReference>
<feature type="compositionally biased region" description="Basic and acidic residues" evidence="1">
    <location>
        <begin position="410"/>
        <end position="422"/>
    </location>
</feature>
<accession>A0A1B9FWS6</accession>
<dbReference type="EMBL" id="KI894024">
    <property type="protein sequence ID" value="OCF23224.1"/>
    <property type="molecule type" value="Genomic_DNA"/>
</dbReference>
<feature type="compositionally biased region" description="Polar residues" evidence="1">
    <location>
        <begin position="1032"/>
        <end position="1045"/>
    </location>
</feature>
<evidence type="ECO:0000256" key="1">
    <source>
        <dbReference type="SAM" id="MobiDB-lite"/>
    </source>
</evidence>
<feature type="region of interest" description="Disordered" evidence="1">
    <location>
        <begin position="628"/>
        <end position="685"/>
    </location>
</feature>
<evidence type="ECO:0000313" key="4">
    <source>
        <dbReference type="EMBL" id="WVW86018.1"/>
    </source>
</evidence>
<feature type="compositionally biased region" description="Polar residues" evidence="1">
    <location>
        <begin position="21"/>
        <end position="33"/>
    </location>
</feature>
<feature type="compositionally biased region" description="Basic and acidic residues" evidence="1">
    <location>
        <begin position="878"/>
        <end position="888"/>
    </location>
</feature>
<dbReference type="VEuPathDB" id="FungiDB:I302_07578"/>
<feature type="compositionally biased region" description="Low complexity" evidence="1">
    <location>
        <begin position="436"/>
        <end position="450"/>
    </location>
</feature>
<dbReference type="KEGG" id="kbi:30211977"/>
<dbReference type="Proteomes" id="UP000092730">
    <property type="component" value="Chromosome 7"/>
</dbReference>
<dbReference type="OrthoDB" id="21151at2759"/>
<proteinExistence type="predicted"/>
<keyword evidence="2" id="KW-0472">Membrane</keyword>
<evidence type="ECO:0000256" key="2">
    <source>
        <dbReference type="SAM" id="Phobius"/>
    </source>
</evidence>
<feature type="compositionally biased region" description="Basic and acidic residues" evidence="1">
    <location>
        <begin position="378"/>
        <end position="403"/>
    </location>
</feature>
<organism evidence="3">
    <name type="scientific">Kwoniella bestiolae CBS 10118</name>
    <dbReference type="NCBI Taxonomy" id="1296100"/>
    <lineage>
        <taxon>Eukaryota</taxon>
        <taxon>Fungi</taxon>
        <taxon>Dikarya</taxon>
        <taxon>Basidiomycota</taxon>
        <taxon>Agaricomycotina</taxon>
        <taxon>Tremellomycetes</taxon>
        <taxon>Tremellales</taxon>
        <taxon>Cryptococcaceae</taxon>
        <taxon>Kwoniella</taxon>
    </lineage>
</organism>
<reference evidence="4" key="2">
    <citation type="submission" date="2013-07" db="EMBL/GenBank/DDBJ databases">
        <authorList>
            <consortium name="The Broad Institute Genome Sequencing Platform"/>
            <person name="Cuomo C."/>
            <person name="Litvintseva A."/>
            <person name="Chen Y."/>
            <person name="Heitman J."/>
            <person name="Sun S."/>
            <person name="Springer D."/>
            <person name="Dromer F."/>
            <person name="Young S.K."/>
            <person name="Zeng Q."/>
            <person name="Gargeya S."/>
            <person name="Fitzgerald M."/>
            <person name="Abouelleil A."/>
            <person name="Alvarado L."/>
            <person name="Berlin A.M."/>
            <person name="Chapman S.B."/>
            <person name="Dewar J."/>
            <person name="Goldberg J."/>
            <person name="Griggs A."/>
            <person name="Gujja S."/>
            <person name="Hansen M."/>
            <person name="Howarth C."/>
            <person name="Imamovic A."/>
            <person name="Larimer J."/>
            <person name="McCowan C."/>
            <person name="Murphy C."/>
            <person name="Pearson M."/>
            <person name="Priest M."/>
            <person name="Roberts A."/>
            <person name="Saif S."/>
            <person name="Shea T."/>
            <person name="Sykes S."/>
            <person name="Wortman J."/>
            <person name="Nusbaum C."/>
            <person name="Birren B."/>
        </authorList>
    </citation>
    <scope>NUCLEOTIDE SEQUENCE</scope>
    <source>
        <strain evidence="4">CBS 10118</strain>
    </source>
</reference>
<feature type="compositionally biased region" description="Basic and acidic residues" evidence="1">
    <location>
        <begin position="1093"/>
        <end position="1109"/>
    </location>
</feature>
<dbReference type="STRING" id="1296100.A0A1B9FWS6"/>
<protein>
    <submittedName>
        <fullName evidence="3">Uncharacterized protein</fullName>
    </submittedName>
</protein>
<feature type="compositionally biased region" description="Polar residues" evidence="1">
    <location>
        <begin position="368"/>
        <end position="377"/>
    </location>
</feature>
<feature type="region of interest" description="Disordered" evidence="1">
    <location>
        <begin position="870"/>
        <end position="909"/>
    </location>
</feature>